<sequence>MASLHLFPQPVGRWNPDLPVHHPVAIPSEATSLQLTAFSTFLINRLLFTTSSHTDPTHFFISP</sequence>
<dbReference type="AlphaFoldDB" id="A0A8J2FTE2"/>
<dbReference type="EMBL" id="CAJNOB010000041">
    <property type="protein sequence ID" value="CAF0702054.1"/>
    <property type="molecule type" value="Genomic_DNA"/>
</dbReference>
<dbReference type="Proteomes" id="UP000663859">
    <property type="component" value="Unassembled WGS sequence"/>
</dbReference>
<comment type="caution">
    <text evidence="1">The sequence shown here is derived from an EMBL/GenBank/DDBJ whole genome shotgun (WGS) entry which is preliminary data.</text>
</comment>
<evidence type="ECO:0000313" key="2">
    <source>
        <dbReference type="Proteomes" id="UP000663859"/>
    </source>
</evidence>
<protein>
    <submittedName>
        <fullName evidence="1">Uncharacterized protein</fullName>
    </submittedName>
</protein>
<accession>A0A8J2FTE2</accession>
<keyword evidence="2" id="KW-1185">Reference proteome</keyword>
<evidence type="ECO:0000313" key="1">
    <source>
        <dbReference type="EMBL" id="CAF0702054.1"/>
    </source>
</evidence>
<gene>
    <name evidence="1" type="ORF">MPNT_460011</name>
</gene>
<name>A0A8J2FTE2_9BACT</name>
<reference evidence="1" key="1">
    <citation type="submission" date="2021-02" db="EMBL/GenBank/DDBJ databases">
        <authorList>
            <person name="Cremers G."/>
            <person name="Picone N."/>
        </authorList>
    </citation>
    <scope>NUCLEOTIDE SEQUENCE</scope>
    <source>
        <strain evidence="1">PQ17</strain>
    </source>
</reference>
<proteinExistence type="predicted"/>
<organism evidence="1 2">
    <name type="scientific">Candidatus Methylacidithermus pantelleriae</name>
    <dbReference type="NCBI Taxonomy" id="2744239"/>
    <lineage>
        <taxon>Bacteria</taxon>
        <taxon>Pseudomonadati</taxon>
        <taxon>Verrucomicrobiota</taxon>
        <taxon>Methylacidiphilae</taxon>
        <taxon>Methylacidiphilales</taxon>
        <taxon>Methylacidiphilaceae</taxon>
        <taxon>Candidatus Methylacidithermus</taxon>
    </lineage>
</organism>